<evidence type="ECO:0000313" key="2">
    <source>
        <dbReference type="Proteomes" id="UP000324638"/>
    </source>
</evidence>
<name>A0A5C8D7M5_9SPIR</name>
<dbReference type="PROSITE" id="PS51257">
    <property type="entry name" value="PROKAR_LIPOPROTEIN"/>
    <property type="match status" value="1"/>
</dbReference>
<dbReference type="Proteomes" id="UP000324638">
    <property type="component" value="Unassembled WGS sequence"/>
</dbReference>
<dbReference type="EMBL" id="SAXU01000001">
    <property type="protein sequence ID" value="TXJ21445.1"/>
    <property type="molecule type" value="Genomic_DNA"/>
</dbReference>
<comment type="caution">
    <text evidence="1">The sequence shown here is derived from an EMBL/GenBank/DDBJ whole genome shotgun (WGS) entry which is preliminary data.</text>
</comment>
<gene>
    <name evidence="1" type="ORF">EPJ79_10060</name>
</gene>
<dbReference type="AlphaFoldDB" id="A0A5C8D7M5"/>
<proteinExistence type="predicted"/>
<dbReference type="RefSeq" id="WP_147739399.1">
    <property type="nucleotide sequence ID" value="NZ_SAXU01000001.1"/>
</dbReference>
<reference evidence="1 2" key="1">
    <citation type="journal article" date="1992" name="Lakartidningen">
        <title>[Penicillin V and not amoxicillin is the first choice preparation in acute otitis].</title>
        <authorList>
            <person name="Kamme C."/>
            <person name="Lundgren K."/>
            <person name="Prellner K."/>
        </authorList>
    </citation>
    <scope>NUCLEOTIDE SEQUENCE [LARGE SCALE GENOMIC DNA]</scope>
    <source>
        <strain evidence="1 2">513A</strain>
    </source>
</reference>
<organism evidence="1 2">
    <name type="scientific">Brachyspira aalborgi</name>
    <dbReference type="NCBI Taxonomy" id="29522"/>
    <lineage>
        <taxon>Bacteria</taxon>
        <taxon>Pseudomonadati</taxon>
        <taxon>Spirochaetota</taxon>
        <taxon>Spirochaetia</taxon>
        <taxon>Brachyspirales</taxon>
        <taxon>Brachyspiraceae</taxon>
        <taxon>Brachyspira</taxon>
    </lineage>
</organism>
<protein>
    <recommendedName>
        <fullName evidence="3">Conjugal transfer protein TraO</fullName>
    </recommendedName>
</protein>
<evidence type="ECO:0000313" key="1">
    <source>
        <dbReference type="EMBL" id="TXJ21445.1"/>
    </source>
</evidence>
<sequence length="203" mass="22708">MKINKFLIISVIFLSCFSKLYCEETNGNNKKGLKSPLDNRFFSIGLFSSADSIKTSVNLEFGFKLFKFNNFEMKSYTSIVGSKIYDDNPKMYELGFMEKLTFGGVDEYKDKISVGRYGFAFISFGVLSFDYDKSAKVLFSKPFYCEVGGGAGFNINVNRHVAIILEFGGGLHIVVDGKNLGYPSKINKAGFGRISLGGRYYIN</sequence>
<accession>A0A5C8D7M5</accession>
<evidence type="ECO:0008006" key="3">
    <source>
        <dbReference type="Google" id="ProtNLM"/>
    </source>
</evidence>